<dbReference type="AlphaFoldDB" id="A0A6A6E706"/>
<feature type="binding site" evidence="7 9">
    <location>
        <position position="61"/>
    </location>
    <ligand>
        <name>ATP</name>
        <dbReference type="ChEBI" id="CHEBI:30616"/>
    </ligand>
</feature>
<sequence>MAPRKKTELQVFGGAIKFSSFTRSIRPTHRTSKIGRRLGNGKFGRVFLARHRATSYICALKVLSKDQIISEGEGKLVGRELEIHSNLSHPSILRFLAWFHDEGSVYTILEYAYGGNLFSSLKKQPLGRFSAREAAQYVVRMVHALSYLHGKGIKRRDIKPKTFS</sequence>
<keyword evidence="3 7" id="KW-0547">Nucleotide-binding</keyword>
<gene>
    <name evidence="11" type="ORF">K469DRAFT_687949</name>
</gene>
<dbReference type="Gene3D" id="3.30.200.20">
    <property type="entry name" value="Phosphorylase Kinase, domain 1"/>
    <property type="match status" value="1"/>
</dbReference>
<dbReference type="SMART" id="SM00220">
    <property type="entry name" value="S_TKc"/>
    <property type="match status" value="1"/>
</dbReference>
<keyword evidence="2" id="KW-0808">Transferase</keyword>
<dbReference type="GO" id="GO:0004674">
    <property type="term" value="F:protein serine/threonine kinase activity"/>
    <property type="evidence" value="ECO:0007669"/>
    <property type="project" value="UniProtKB-KW"/>
</dbReference>
<dbReference type="OrthoDB" id="377346at2759"/>
<dbReference type="Proteomes" id="UP000800200">
    <property type="component" value="Unassembled WGS sequence"/>
</dbReference>
<dbReference type="FunFam" id="3.30.200.20:FF:000042">
    <property type="entry name" value="Aurora kinase A"/>
    <property type="match status" value="1"/>
</dbReference>
<evidence type="ECO:0000256" key="7">
    <source>
        <dbReference type="PIRSR" id="PIRSR630616-2"/>
    </source>
</evidence>
<feature type="active site" description="Proton acceptor" evidence="6">
    <location>
        <position position="157"/>
    </location>
</feature>
<evidence type="ECO:0000256" key="8">
    <source>
        <dbReference type="PIRSR" id="PIRSR630616-3"/>
    </source>
</evidence>
<feature type="domain" description="Protein kinase" evidence="10">
    <location>
        <begin position="32"/>
        <end position="164"/>
    </location>
</feature>
<evidence type="ECO:0000256" key="3">
    <source>
        <dbReference type="ARBA" id="ARBA00022741"/>
    </source>
</evidence>
<dbReference type="PROSITE" id="PS00107">
    <property type="entry name" value="PROTEIN_KINASE_ATP"/>
    <property type="match status" value="1"/>
</dbReference>
<feature type="cross-link" description="Glycyl lysine isopeptide (Lys-Gly) (interchain with G-Cter in SUMO2)" evidence="8">
    <location>
        <position position="159"/>
    </location>
</feature>
<feature type="binding site" evidence="7">
    <location>
        <begin position="110"/>
        <end position="112"/>
    </location>
    <ligand>
        <name>ATP</name>
        <dbReference type="ChEBI" id="CHEBI:30616"/>
    </ligand>
</feature>
<keyword evidence="5 7" id="KW-0067">ATP-binding</keyword>
<evidence type="ECO:0000256" key="1">
    <source>
        <dbReference type="ARBA" id="ARBA00022527"/>
    </source>
</evidence>
<dbReference type="InterPro" id="IPR017441">
    <property type="entry name" value="Protein_kinase_ATP_BS"/>
</dbReference>
<reference evidence="11" key="1">
    <citation type="journal article" date="2020" name="Stud. Mycol.">
        <title>101 Dothideomycetes genomes: a test case for predicting lifestyles and emergence of pathogens.</title>
        <authorList>
            <person name="Haridas S."/>
            <person name="Albert R."/>
            <person name="Binder M."/>
            <person name="Bloem J."/>
            <person name="Labutti K."/>
            <person name="Salamov A."/>
            <person name="Andreopoulos B."/>
            <person name="Baker S."/>
            <person name="Barry K."/>
            <person name="Bills G."/>
            <person name="Bluhm B."/>
            <person name="Cannon C."/>
            <person name="Castanera R."/>
            <person name="Culley D."/>
            <person name="Daum C."/>
            <person name="Ezra D."/>
            <person name="Gonzalez J."/>
            <person name="Henrissat B."/>
            <person name="Kuo A."/>
            <person name="Liang C."/>
            <person name="Lipzen A."/>
            <person name="Lutzoni F."/>
            <person name="Magnuson J."/>
            <person name="Mondo S."/>
            <person name="Nolan M."/>
            <person name="Ohm R."/>
            <person name="Pangilinan J."/>
            <person name="Park H.-J."/>
            <person name="Ramirez L."/>
            <person name="Alfaro M."/>
            <person name="Sun H."/>
            <person name="Tritt A."/>
            <person name="Yoshinaga Y."/>
            <person name="Zwiers L.-H."/>
            <person name="Turgeon B."/>
            <person name="Goodwin S."/>
            <person name="Spatafora J."/>
            <person name="Crous P."/>
            <person name="Grigoriev I."/>
        </authorList>
    </citation>
    <scope>NUCLEOTIDE SEQUENCE</scope>
    <source>
        <strain evidence="11">CBS 207.26</strain>
    </source>
</reference>
<evidence type="ECO:0000259" key="10">
    <source>
        <dbReference type="PROSITE" id="PS50011"/>
    </source>
</evidence>
<evidence type="ECO:0000256" key="9">
    <source>
        <dbReference type="PROSITE-ProRule" id="PRU10141"/>
    </source>
</evidence>
<dbReference type="PANTHER" id="PTHR24350">
    <property type="entry name" value="SERINE/THREONINE-PROTEIN KINASE IAL-RELATED"/>
    <property type="match status" value="1"/>
</dbReference>
<keyword evidence="12" id="KW-1185">Reference proteome</keyword>
<keyword evidence="1" id="KW-0723">Serine/threonine-protein kinase</keyword>
<evidence type="ECO:0000256" key="4">
    <source>
        <dbReference type="ARBA" id="ARBA00022777"/>
    </source>
</evidence>
<evidence type="ECO:0000256" key="2">
    <source>
        <dbReference type="ARBA" id="ARBA00022679"/>
    </source>
</evidence>
<feature type="binding site" evidence="7">
    <location>
        <position position="42"/>
    </location>
    <ligand>
        <name>ATP</name>
        <dbReference type="ChEBI" id="CHEBI:30616"/>
    </ligand>
</feature>
<proteinExistence type="predicted"/>
<protein>
    <submittedName>
        <fullName evidence="11">Kinase-like protein</fullName>
    </submittedName>
</protein>
<dbReference type="InterPro" id="IPR011009">
    <property type="entry name" value="Kinase-like_dom_sf"/>
</dbReference>
<keyword evidence="4 11" id="KW-0418">Kinase</keyword>
<dbReference type="InterPro" id="IPR000719">
    <property type="entry name" value="Prot_kinase_dom"/>
</dbReference>
<dbReference type="InterPro" id="IPR030616">
    <property type="entry name" value="Aur-like"/>
</dbReference>
<dbReference type="PROSITE" id="PS50011">
    <property type="entry name" value="PROTEIN_KINASE_DOM"/>
    <property type="match status" value="1"/>
</dbReference>
<accession>A0A6A6E706</accession>
<dbReference type="EMBL" id="ML994633">
    <property type="protein sequence ID" value="KAF2185636.1"/>
    <property type="molecule type" value="Genomic_DNA"/>
</dbReference>
<organism evidence="11 12">
    <name type="scientific">Zopfia rhizophila CBS 207.26</name>
    <dbReference type="NCBI Taxonomy" id="1314779"/>
    <lineage>
        <taxon>Eukaryota</taxon>
        <taxon>Fungi</taxon>
        <taxon>Dikarya</taxon>
        <taxon>Ascomycota</taxon>
        <taxon>Pezizomycotina</taxon>
        <taxon>Dothideomycetes</taxon>
        <taxon>Dothideomycetes incertae sedis</taxon>
        <taxon>Zopfiaceae</taxon>
        <taxon>Zopfia</taxon>
    </lineage>
</organism>
<evidence type="ECO:0000256" key="5">
    <source>
        <dbReference type="ARBA" id="ARBA00022840"/>
    </source>
</evidence>
<evidence type="ECO:0000313" key="12">
    <source>
        <dbReference type="Proteomes" id="UP000800200"/>
    </source>
</evidence>
<evidence type="ECO:0000313" key="11">
    <source>
        <dbReference type="EMBL" id="KAF2185636.1"/>
    </source>
</evidence>
<evidence type="ECO:0000256" key="6">
    <source>
        <dbReference type="PIRSR" id="PIRSR630616-1"/>
    </source>
</evidence>
<dbReference type="SUPFAM" id="SSF56112">
    <property type="entry name" value="Protein kinase-like (PK-like)"/>
    <property type="match status" value="1"/>
</dbReference>
<name>A0A6A6E706_9PEZI</name>
<dbReference type="GO" id="GO:0005524">
    <property type="term" value="F:ATP binding"/>
    <property type="evidence" value="ECO:0007669"/>
    <property type="project" value="UniProtKB-UniRule"/>
</dbReference>
<dbReference type="Pfam" id="PF00069">
    <property type="entry name" value="Pkinase"/>
    <property type="match status" value="1"/>
</dbReference>
<dbReference type="Gene3D" id="1.10.510.10">
    <property type="entry name" value="Transferase(Phosphotransferase) domain 1"/>
    <property type="match status" value="1"/>
</dbReference>